<dbReference type="OrthoDB" id="9768177at2"/>
<keyword evidence="2 7" id="KW-0813">Transport</keyword>
<evidence type="ECO:0000313" key="10">
    <source>
        <dbReference type="EMBL" id="SEW02890.1"/>
    </source>
</evidence>
<comment type="subcellular location">
    <subcellularLocation>
        <location evidence="1 7">Cell outer membrane</location>
        <topology evidence="1 7">Multi-pass membrane protein</topology>
    </subcellularLocation>
</comment>
<dbReference type="Pfam" id="PF13715">
    <property type="entry name" value="CarbopepD_reg_2"/>
    <property type="match status" value="1"/>
</dbReference>
<feature type="chain" id="PRO_5011520501" evidence="8">
    <location>
        <begin position="29"/>
        <end position="1070"/>
    </location>
</feature>
<feature type="domain" description="TonB-dependent receptor plug" evidence="9">
    <location>
        <begin position="123"/>
        <end position="222"/>
    </location>
</feature>
<dbReference type="SUPFAM" id="SSF49464">
    <property type="entry name" value="Carboxypeptidase regulatory domain-like"/>
    <property type="match status" value="1"/>
</dbReference>
<dbReference type="Gene3D" id="2.170.130.10">
    <property type="entry name" value="TonB-dependent receptor, plug domain"/>
    <property type="match status" value="1"/>
</dbReference>
<gene>
    <name evidence="10" type="ORF">SAMN04488122_0278</name>
</gene>
<keyword evidence="3 7" id="KW-1134">Transmembrane beta strand</keyword>
<evidence type="ECO:0000256" key="8">
    <source>
        <dbReference type="SAM" id="SignalP"/>
    </source>
</evidence>
<organism evidence="10 11">
    <name type="scientific">Chitinophaga arvensicola</name>
    <dbReference type="NCBI Taxonomy" id="29529"/>
    <lineage>
        <taxon>Bacteria</taxon>
        <taxon>Pseudomonadati</taxon>
        <taxon>Bacteroidota</taxon>
        <taxon>Chitinophagia</taxon>
        <taxon>Chitinophagales</taxon>
        <taxon>Chitinophagaceae</taxon>
        <taxon>Chitinophaga</taxon>
    </lineage>
</organism>
<accession>A0A1I0NNQ5</accession>
<dbReference type="Proteomes" id="UP000199310">
    <property type="component" value="Unassembled WGS sequence"/>
</dbReference>
<evidence type="ECO:0000256" key="2">
    <source>
        <dbReference type="ARBA" id="ARBA00022448"/>
    </source>
</evidence>
<dbReference type="AlphaFoldDB" id="A0A1I0NNQ5"/>
<dbReference type="InterPro" id="IPR012910">
    <property type="entry name" value="Plug_dom"/>
</dbReference>
<dbReference type="InterPro" id="IPR036942">
    <property type="entry name" value="Beta-barrel_TonB_sf"/>
</dbReference>
<keyword evidence="6 7" id="KW-0998">Cell outer membrane</keyword>
<evidence type="ECO:0000256" key="7">
    <source>
        <dbReference type="PROSITE-ProRule" id="PRU01360"/>
    </source>
</evidence>
<reference evidence="11" key="1">
    <citation type="submission" date="2016-10" db="EMBL/GenBank/DDBJ databases">
        <authorList>
            <person name="Varghese N."/>
            <person name="Submissions S."/>
        </authorList>
    </citation>
    <scope>NUCLEOTIDE SEQUENCE [LARGE SCALE GENOMIC DNA]</scope>
    <source>
        <strain evidence="11">DSM 3695</strain>
    </source>
</reference>
<feature type="signal peptide" evidence="8">
    <location>
        <begin position="1"/>
        <end position="28"/>
    </location>
</feature>
<dbReference type="Gene3D" id="2.60.40.1120">
    <property type="entry name" value="Carboxypeptidase-like, regulatory domain"/>
    <property type="match status" value="1"/>
</dbReference>
<evidence type="ECO:0000313" key="11">
    <source>
        <dbReference type="Proteomes" id="UP000199310"/>
    </source>
</evidence>
<keyword evidence="4 7" id="KW-0812">Transmembrane</keyword>
<evidence type="ECO:0000256" key="4">
    <source>
        <dbReference type="ARBA" id="ARBA00022692"/>
    </source>
</evidence>
<name>A0A1I0NNQ5_9BACT</name>
<dbReference type="Pfam" id="PF07715">
    <property type="entry name" value="Plug"/>
    <property type="match status" value="1"/>
</dbReference>
<keyword evidence="11" id="KW-1185">Reference proteome</keyword>
<evidence type="ECO:0000256" key="6">
    <source>
        <dbReference type="ARBA" id="ARBA00023237"/>
    </source>
</evidence>
<dbReference type="InterPro" id="IPR037066">
    <property type="entry name" value="Plug_dom_sf"/>
</dbReference>
<evidence type="ECO:0000256" key="1">
    <source>
        <dbReference type="ARBA" id="ARBA00004571"/>
    </source>
</evidence>
<comment type="similarity">
    <text evidence="7">Belongs to the TonB-dependent receptor family.</text>
</comment>
<keyword evidence="8" id="KW-0732">Signal</keyword>
<proteinExistence type="inferred from homology"/>
<protein>
    <submittedName>
        <fullName evidence="10">TonB-linked outer membrane protein, SusC/RagA family</fullName>
    </submittedName>
</protein>
<dbReference type="SUPFAM" id="SSF56935">
    <property type="entry name" value="Porins"/>
    <property type="match status" value="1"/>
</dbReference>
<evidence type="ECO:0000256" key="5">
    <source>
        <dbReference type="ARBA" id="ARBA00023136"/>
    </source>
</evidence>
<dbReference type="NCBIfam" id="TIGR04056">
    <property type="entry name" value="OMP_RagA_SusC"/>
    <property type="match status" value="1"/>
</dbReference>
<evidence type="ECO:0000259" key="9">
    <source>
        <dbReference type="Pfam" id="PF07715"/>
    </source>
</evidence>
<dbReference type="GO" id="GO:0009279">
    <property type="term" value="C:cell outer membrane"/>
    <property type="evidence" value="ECO:0007669"/>
    <property type="project" value="UniProtKB-SubCell"/>
</dbReference>
<dbReference type="Gene3D" id="2.40.170.20">
    <property type="entry name" value="TonB-dependent receptor, beta-barrel domain"/>
    <property type="match status" value="1"/>
</dbReference>
<keyword evidence="5 7" id="KW-0472">Membrane</keyword>
<dbReference type="PROSITE" id="PS52016">
    <property type="entry name" value="TONB_DEPENDENT_REC_3"/>
    <property type="match status" value="1"/>
</dbReference>
<dbReference type="InterPro" id="IPR008969">
    <property type="entry name" value="CarboxyPept-like_regulatory"/>
</dbReference>
<dbReference type="InterPro" id="IPR023996">
    <property type="entry name" value="TonB-dep_OMP_SusC/RagA"/>
</dbReference>
<evidence type="ECO:0000256" key="3">
    <source>
        <dbReference type="ARBA" id="ARBA00022452"/>
    </source>
</evidence>
<dbReference type="STRING" id="29529.SAMN04488122_0278"/>
<sequence>MQSNLLRALKRQSCATLLLLLIAISVHAQLAITGKVIAADDHQPVIGATVKVKGANRGAVTDATGSFTLSAAGTDILQVSFIGFLPATYALNGATDLVINLQPDKKALDEVVVTALGIRKEVKKVGYSVQEVKGADLIKAREPNPVNGLVGKVAGLTVGASAELLSAPLVLLRGNNIGLYVVDGVPINSDTWNISPDDIESYTVLKGVTASALYGSRGLNGAIMITTKKGTKDKRGLSIDFNSSTMFEKGFNAIPKVQDEYGPGDHGKYAFVDGKGGGTNDGDYDVWGPKFEGQLIPQYDSPVDPATGKRTGTPWIARGKNNLQRFLQTGLLSTNNIAVSSHTEKADLRFSLSHSYQKGIVPNTSLNITNFNISAGYNFNSRLRLDAYMNYNRQYSNNFPDVTYGPNSIIYNTLIWAGADWSMDDMRNYWQPGKEGIQSIYAEYQRYHNPWFMTYEWLRGHYKTDINGYAKLNYKFNDKLELLARTQITSYDLMRNEKVPFSAHPYGREEGKGDYREDKRSMFENNTDVLLSYTNTFANKIGIHASVGGNARSFRYNSSYVSTGYLNAPGWYGFGNSRDPLFATNYYAPMLVLSAYGYVDIDLGKYATISLTDRIDKASNLPIQNNVYSYPSVALSTVVSDYVQLPEVVSFLKLRASYANVKGGFTQATIGATPLATYPLGYGSEYKSSYDGPIYNTSFYNVTPVYQNQAAAYISQTIANPDLKPFASKVVETGLDIRFLKNRIGIDATYFTSQNGPQIYDVIIPSATGYALNRINGVNTKKTGYEVSLNGSPIRNPNGFNWNVTANWSTFQEKYTKIYDGEDKLNAFVGVGDRVDKIYGTKFVRSADGQIINGSDGRPVINPTQQFLGNASADWVWGINNNFSYKGISLSFQFDGRVGGNMIDYIQQQTFRGGRNILTTEGAMGEARFQDYKGVKSYLGQGVVVSNNVPIQYDNNGNVTNYDKLQYAPNTTKTFLQDYISVYYRTNEANLISKTFAKLREVTIGYALPQTLLRGTFIRSANISFVGRNLLYFAKNKDVDLDQYPGADQGSSTLQTPTTKRYGFNINLSF</sequence>
<dbReference type="InterPro" id="IPR039426">
    <property type="entry name" value="TonB-dep_rcpt-like"/>
</dbReference>
<dbReference type="RefSeq" id="WP_089889554.1">
    <property type="nucleotide sequence ID" value="NZ_FOJG01000001.1"/>
</dbReference>
<dbReference type="EMBL" id="FOJG01000001">
    <property type="protein sequence ID" value="SEW02890.1"/>
    <property type="molecule type" value="Genomic_DNA"/>
</dbReference>